<dbReference type="EMBL" id="MT143094">
    <property type="protein sequence ID" value="QJA92759.1"/>
    <property type="molecule type" value="Genomic_DNA"/>
</dbReference>
<dbReference type="AlphaFoldDB" id="A0A6M3LEH8"/>
<name>A0A6M3LEH8_9ZZZZ</name>
<evidence type="ECO:0000313" key="1">
    <source>
        <dbReference type="EMBL" id="QJA92759.1"/>
    </source>
</evidence>
<sequence length="302" mass="32887">MRKRIWILALVLAAMLVPTIQAGADGLVFSANMEEGFYAMDGNGPWVPEPLQPVFAPPWEPAFPDVAMPEYGDDGFAHSGNHSAVIRNAYSKGEGGYKYWVDNVPVGSTVTLGFWVYAWSSSGDTFGESDGSMLFRGGIGPFGESNWYLDDTIVWNSSRDFFGNETKVLDEWVYIEVSATALSSHVTFYVMARSEWAMKHNTVFFDDITVTVQGGTVPTETPVLTPTTPAPTPIPTIGPTSTIVPTQTPAPTVEPTSQNPTPTVINPPTSGVCLSCDSIIERLKVAYDNLIALYQMLRAELD</sequence>
<gene>
    <name evidence="1" type="ORF">MM415B04483_0003</name>
</gene>
<organism evidence="1">
    <name type="scientific">viral metagenome</name>
    <dbReference type="NCBI Taxonomy" id="1070528"/>
    <lineage>
        <taxon>unclassified sequences</taxon>
        <taxon>metagenomes</taxon>
        <taxon>organismal metagenomes</taxon>
    </lineage>
</organism>
<proteinExistence type="predicted"/>
<accession>A0A6M3LEH8</accession>
<dbReference type="Gene3D" id="2.60.120.260">
    <property type="entry name" value="Galactose-binding domain-like"/>
    <property type="match status" value="1"/>
</dbReference>
<protein>
    <submittedName>
        <fullName evidence="1">Uncharacterized protein</fullName>
    </submittedName>
</protein>
<reference evidence="1" key="1">
    <citation type="submission" date="2020-03" db="EMBL/GenBank/DDBJ databases">
        <title>The deep terrestrial virosphere.</title>
        <authorList>
            <person name="Holmfeldt K."/>
            <person name="Nilsson E."/>
            <person name="Simone D."/>
            <person name="Lopez-Fernandez M."/>
            <person name="Wu X."/>
            <person name="de Brujin I."/>
            <person name="Lundin D."/>
            <person name="Andersson A."/>
            <person name="Bertilsson S."/>
            <person name="Dopson M."/>
        </authorList>
    </citation>
    <scope>NUCLEOTIDE SEQUENCE</scope>
    <source>
        <strain evidence="1">MM415B04483</strain>
    </source>
</reference>